<reference evidence="1 2" key="1">
    <citation type="journal article" date="2011" name="J. Bacteriol.">
        <title>Complete genome sequences of two hemotropic Mycoplasmas, Mycoplasma haemofelis strain Ohio2 and Mycoplasma suis strain Illinois.</title>
        <authorList>
            <person name="Messick J.B."/>
            <person name="Santos A.P."/>
            <person name="Guimaraes A.M."/>
        </authorList>
    </citation>
    <scope>NUCLEOTIDE SEQUENCE [LARGE SCALE GENOMIC DNA]</scope>
    <source>
        <strain evidence="1 2">Ohio2</strain>
    </source>
</reference>
<dbReference type="AlphaFoldDB" id="F6FGW5"/>
<name>F6FGW5_MYCHI</name>
<reference key="2">
    <citation type="submission" date="2011-05" db="EMBL/GenBank/DDBJ databases">
        <title>The Genome of Mycoplasma haemofelis Strain Ohio2, a pathogenic hemoplasma of the cat.</title>
        <authorList>
            <person name="Santos A.P."/>
            <person name="Guimaraes A.M.S."/>
            <person name="SanMiguel P.J."/>
            <person name="Martin S.W."/>
            <person name="Messick J.B."/>
        </authorList>
    </citation>
    <scope>NUCLEOTIDE SEQUENCE</scope>
    <source>
        <strain>Ohio2</strain>
    </source>
</reference>
<organism evidence="1 2">
    <name type="scientific">Mycoplasma haemofelis (strain Ohio2)</name>
    <dbReference type="NCBI Taxonomy" id="859194"/>
    <lineage>
        <taxon>Bacteria</taxon>
        <taxon>Bacillati</taxon>
        <taxon>Mycoplasmatota</taxon>
        <taxon>Mollicutes</taxon>
        <taxon>Mycoplasmataceae</taxon>
        <taxon>Mycoplasma</taxon>
    </lineage>
</organism>
<dbReference type="STRING" id="859194.MHF_1440"/>
<dbReference type="BioCyc" id="MHAE859194:G1GR7-1435-MONOMER"/>
<accession>F6FGW5</accession>
<dbReference type="HOGENOM" id="CLU_098620_4_1_14"/>
<sequence>MPTSLKTVAPIVGLGGAGTAGGYYLLSDSSTIRDHLKTELKGLPRKILSSESSAEWSEWKKVYESKSSNQKIEGVSGASDLPKWCADTLNQKFDKSKYDVVKSWCVVNTSTLKGELASSGVTLISSDGSDVETKFKNAWKKVKAQKSTAGNLAINDTTVISDSSSDETAGGTALKTWCTTRYSWAMYKLDAINDLEKVKKWCHEDAGKDS</sequence>
<evidence type="ECO:0000313" key="1">
    <source>
        <dbReference type="EMBL" id="AEG73674.1"/>
    </source>
</evidence>
<evidence type="ECO:0000313" key="2">
    <source>
        <dbReference type="Proteomes" id="UP000007952"/>
    </source>
</evidence>
<gene>
    <name evidence="1" type="ordered locus">MHF_1440</name>
</gene>
<proteinExistence type="predicted"/>
<dbReference type="Proteomes" id="UP000007952">
    <property type="component" value="Chromosome"/>
</dbReference>
<dbReference type="EMBL" id="CP002808">
    <property type="protein sequence ID" value="AEG73674.1"/>
    <property type="molecule type" value="Genomic_DNA"/>
</dbReference>
<protein>
    <submittedName>
        <fullName evidence="1">Uncharacterized protein</fullName>
    </submittedName>
</protein>
<dbReference type="KEGG" id="mhf:MHF_1440"/>